<feature type="binding site" evidence="3">
    <location>
        <position position="230"/>
    </location>
    <ligand>
        <name>substrate</name>
    </ligand>
</feature>
<feature type="binding site" evidence="4">
    <location>
        <position position="198"/>
    </location>
    <ligand>
        <name>Zn(2+)</name>
        <dbReference type="ChEBI" id="CHEBI:29105"/>
        <label>2</label>
        <note>catalytic</note>
    </ligand>
</feature>
<dbReference type="GO" id="GO:0046872">
    <property type="term" value="F:metal ion binding"/>
    <property type="evidence" value="ECO:0007669"/>
    <property type="project" value="UniProtKB-KW"/>
</dbReference>
<dbReference type="NCBIfam" id="TIGR01975">
    <property type="entry name" value="isoAsp_dipep"/>
    <property type="match status" value="1"/>
</dbReference>
<name>A0A5D4KKK9_9BACI</name>
<evidence type="ECO:0000313" key="6">
    <source>
        <dbReference type="EMBL" id="TYR77430.1"/>
    </source>
</evidence>
<dbReference type="EMBL" id="VTEH01000001">
    <property type="protein sequence ID" value="TYR77430.1"/>
    <property type="molecule type" value="Genomic_DNA"/>
</dbReference>
<feature type="binding site" evidence="3">
    <location>
        <position position="166"/>
    </location>
    <ligand>
        <name>substrate</name>
    </ligand>
</feature>
<evidence type="ECO:0000313" key="7">
    <source>
        <dbReference type="Proteomes" id="UP000323317"/>
    </source>
</evidence>
<dbReference type="AlphaFoldDB" id="A0A5D4KKK9"/>
<dbReference type="Gene3D" id="2.30.40.10">
    <property type="entry name" value="Urease, subunit C, domain 1"/>
    <property type="match status" value="1"/>
</dbReference>
<dbReference type="SUPFAM" id="SSF51556">
    <property type="entry name" value="Metallo-dependent hydrolases"/>
    <property type="match status" value="1"/>
</dbReference>
<feature type="binding site" evidence="3">
    <location>
        <begin position="71"/>
        <end position="73"/>
    </location>
    <ligand>
        <name>substrate</name>
    </ligand>
</feature>
<feature type="domain" description="Amidohydrolase-related" evidence="5">
    <location>
        <begin position="270"/>
        <end position="378"/>
    </location>
</feature>
<proteinExistence type="inferred from homology"/>
<evidence type="ECO:0000256" key="3">
    <source>
        <dbReference type="PIRSR" id="PIRSR001238-2"/>
    </source>
</evidence>
<feature type="active site" description="Proton acceptor" evidence="2">
    <location>
        <position position="288"/>
    </location>
</feature>
<reference evidence="6 7" key="1">
    <citation type="submission" date="2019-08" db="EMBL/GenBank/DDBJ databases">
        <title>Bacillus genomes from the desert of Cuatro Cienegas, Coahuila.</title>
        <authorList>
            <person name="Olmedo-Alvarez G."/>
        </authorList>
    </citation>
    <scope>NUCLEOTIDE SEQUENCE [LARGE SCALE GENOMIC DNA]</scope>
    <source>
        <strain evidence="6 7">CH40_1T</strain>
    </source>
</reference>
<dbReference type="GO" id="GO:0008798">
    <property type="term" value="F:beta-aspartyl-peptidase activity"/>
    <property type="evidence" value="ECO:0007669"/>
    <property type="project" value="InterPro"/>
</dbReference>
<evidence type="ECO:0000256" key="4">
    <source>
        <dbReference type="PIRSR" id="PIRSR001238-3"/>
    </source>
</evidence>
<dbReference type="InterPro" id="IPR011059">
    <property type="entry name" value="Metal-dep_hydrolase_composite"/>
</dbReference>
<feature type="binding site" evidence="4">
    <location>
        <position position="227"/>
    </location>
    <ligand>
        <name>Zn(2+)</name>
        <dbReference type="ChEBI" id="CHEBI:29105"/>
        <label>2</label>
        <note>catalytic</note>
    </ligand>
</feature>
<accession>A0A5D4KKK9</accession>
<dbReference type="PIRSF" id="PIRSF001238">
    <property type="entry name" value="IadA"/>
    <property type="match status" value="1"/>
</dbReference>
<comment type="caution">
    <text evidence="6">The sequence shown here is derived from an EMBL/GenBank/DDBJ whole genome shotgun (WGS) entry which is preliminary data.</text>
</comment>
<dbReference type="InterPro" id="IPR010229">
    <property type="entry name" value="Pept_M38_dipep"/>
</dbReference>
<keyword evidence="1 6" id="KW-0378">Hydrolase</keyword>
<dbReference type="InterPro" id="IPR032466">
    <property type="entry name" value="Metal_Hydrolase"/>
</dbReference>
<feature type="binding site" evidence="3">
    <location>
        <position position="292"/>
    </location>
    <ligand>
        <name>substrate</name>
    </ligand>
</feature>
<dbReference type="GO" id="GO:0016810">
    <property type="term" value="F:hydrolase activity, acting on carbon-nitrogen (but not peptide) bonds"/>
    <property type="evidence" value="ECO:0007669"/>
    <property type="project" value="InterPro"/>
</dbReference>
<evidence type="ECO:0000256" key="1">
    <source>
        <dbReference type="PIRNR" id="PIRNR001238"/>
    </source>
</evidence>
<comment type="subcellular location">
    <subcellularLocation>
        <location evidence="1">Cytoplasm</location>
    </subcellularLocation>
</comment>
<gene>
    <name evidence="6" type="primary">iadA</name>
    <name evidence="6" type="ORF">FZC79_01015</name>
</gene>
<dbReference type="GO" id="GO:0006508">
    <property type="term" value="P:proteolysis"/>
    <property type="evidence" value="ECO:0007669"/>
    <property type="project" value="UniProtKB-KW"/>
</dbReference>
<keyword evidence="1 4" id="KW-0862">Zinc</keyword>
<dbReference type="GO" id="GO:0005737">
    <property type="term" value="C:cytoplasm"/>
    <property type="evidence" value="ECO:0007669"/>
    <property type="project" value="UniProtKB-SubCell"/>
</dbReference>
<evidence type="ECO:0000259" key="5">
    <source>
        <dbReference type="Pfam" id="PF01979"/>
    </source>
</evidence>
<feature type="binding site" evidence="3">
    <location>
        <position position="102"/>
    </location>
    <ligand>
        <name>substrate</name>
    </ligand>
</feature>
<dbReference type="Proteomes" id="UP000323317">
    <property type="component" value="Unassembled WGS sequence"/>
</dbReference>
<dbReference type="GO" id="GO:0008237">
    <property type="term" value="F:metallopeptidase activity"/>
    <property type="evidence" value="ECO:0007669"/>
    <property type="project" value="UniProtKB-KW"/>
</dbReference>
<dbReference type="EC" id="3.4.19.-" evidence="1"/>
<dbReference type="Gene3D" id="3.20.20.140">
    <property type="entry name" value="Metal-dependent hydrolases"/>
    <property type="match status" value="1"/>
</dbReference>
<dbReference type="Pfam" id="PF01979">
    <property type="entry name" value="Amidohydro_1"/>
    <property type="match status" value="1"/>
</dbReference>
<sequence>MLVLIRNGEVYAPDFLGKKDILIVNDKIGFIEDTIDIPEGFFSDKIKIIEAAGKRVFPGFIDSHVHIIGGGGEGGYKTRTPELKLTDATLSGITTVIGVIGTDGTTRTMASLVAKARGLDEEGITCYVQTGSYQVPVRTLTGKIEDDILLVDKIIGTGEIAIADHRSSQPSAEEFARIASQSRVGGILSGKSGVVNVHLGDSRDCLKLIYDVIENTDIPIKQFYPTHINRNPYLFEEGIEFGLKGGYVDFTTSTIPQFLEDGEVECGKGLKRMLEAGVPEENITFTSDGQGSLPEFDKNGEFKGLKVAHVSSLFNAVRKAVLEDGVPLETAIKVITSNPAKILKLTGKGSLAEGKDADVVLVDKETLKIDTVLARGKLMVENREAVVKGTFE</sequence>
<evidence type="ECO:0000256" key="2">
    <source>
        <dbReference type="PIRSR" id="PIRSR001238-1"/>
    </source>
</evidence>
<feature type="binding site" evidence="4">
    <location>
        <position position="66"/>
    </location>
    <ligand>
        <name>Zn(2+)</name>
        <dbReference type="ChEBI" id="CHEBI:29105"/>
        <label>1</label>
        <note>catalytic</note>
    </ligand>
</feature>
<comment type="cofactor">
    <cofactor evidence="1 4">
        <name>Zn(2+)</name>
        <dbReference type="ChEBI" id="CHEBI:29105"/>
    </cofactor>
    <text evidence="1 4">Binds 2 Zn(2+) ions per subunit.</text>
</comment>
<comment type="PTM">
    <text evidence="1">Carboxylation allows a single lysine to coordinate two zinc ions.</text>
</comment>
<keyword evidence="1" id="KW-0482">Metalloprotease</keyword>
<feature type="binding site" evidence="4">
    <location>
        <position position="288"/>
    </location>
    <ligand>
        <name>Zn(2+)</name>
        <dbReference type="ChEBI" id="CHEBI:29105"/>
        <label>1</label>
        <note>catalytic</note>
    </ligand>
</feature>
<dbReference type="PANTHER" id="PTHR11647:SF1">
    <property type="entry name" value="COLLAPSIN RESPONSE MEDIATOR PROTEIN"/>
    <property type="match status" value="1"/>
</dbReference>
<dbReference type="RefSeq" id="WP_148945045.1">
    <property type="nucleotide sequence ID" value="NZ_VTEH01000001.1"/>
</dbReference>
<keyword evidence="1 4" id="KW-0479">Metal-binding</keyword>
<dbReference type="InterPro" id="IPR006680">
    <property type="entry name" value="Amidohydro-rel"/>
</dbReference>
<dbReference type="InterPro" id="IPR050378">
    <property type="entry name" value="Metallo-dep_Hydrolases_sf"/>
</dbReference>
<feature type="binding site" evidence="3">
    <location>
        <position position="133"/>
    </location>
    <ligand>
        <name>substrate</name>
    </ligand>
</feature>
<keyword evidence="1" id="KW-0645">Protease</keyword>
<feature type="binding site" evidence="4">
    <location>
        <position position="64"/>
    </location>
    <ligand>
        <name>Zn(2+)</name>
        <dbReference type="ChEBI" id="CHEBI:29105"/>
        <label>1</label>
        <note>catalytic</note>
    </ligand>
</feature>
<dbReference type="SUPFAM" id="SSF51338">
    <property type="entry name" value="Composite domain of metallo-dependent hydrolases"/>
    <property type="match status" value="1"/>
</dbReference>
<comment type="similarity">
    <text evidence="1">Belongs to the peptidase M38 family.</text>
</comment>
<protein>
    <recommendedName>
        <fullName evidence="1">Isoaspartyl dipeptidase</fullName>
        <ecNumber evidence="1">3.4.19.-</ecNumber>
    </recommendedName>
</protein>
<comment type="function">
    <text evidence="1">Catalyzes the hydrolytic cleavage of a subset of L-isoaspartyl (L-beta-aspartyl) dipeptides. Used to degrade proteins damaged by L-isoaspartyl residues formation.</text>
</comment>
<dbReference type="PANTHER" id="PTHR11647">
    <property type="entry name" value="HYDRANTOINASE/DIHYDROPYRIMIDINASE FAMILY MEMBER"/>
    <property type="match status" value="1"/>
</dbReference>
<organism evidence="6 7">
    <name type="scientific">Rossellomorea vietnamensis</name>
    <dbReference type="NCBI Taxonomy" id="218284"/>
    <lineage>
        <taxon>Bacteria</taxon>
        <taxon>Bacillati</taxon>
        <taxon>Bacillota</taxon>
        <taxon>Bacilli</taxon>
        <taxon>Bacillales</taxon>
        <taxon>Bacillaceae</taxon>
        <taxon>Rossellomorea</taxon>
    </lineage>
</organism>